<keyword evidence="2" id="KW-0805">Transcription regulation</keyword>
<dbReference type="Gene3D" id="1.10.10.10">
    <property type="entry name" value="Winged helix-like DNA-binding domain superfamily/Winged helix DNA-binding domain"/>
    <property type="match status" value="1"/>
</dbReference>
<dbReference type="GO" id="GO:0043565">
    <property type="term" value="F:sequence-specific DNA binding"/>
    <property type="evidence" value="ECO:0007669"/>
    <property type="project" value="TreeGrafter"/>
</dbReference>
<dbReference type="InterPro" id="IPR036388">
    <property type="entry name" value="WH-like_DNA-bd_sf"/>
</dbReference>
<protein>
    <submittedName>
        <fullName evidence="6">LysR family transcriptional regulator</fullName>
    </submittedName>
</protein>
<dbReference type="Proteomes" id="UP000548582">
    <property type="component" value="Unassembled WGS sequence"/>
</dbReference>
<evidence type="ECO:0000256" key="4">
    <source>
        <dbReference type="ARBA" id="ARBA00023163"/>
    </source>
</evidence>
<evidence type="ECO:0000259" key="5">
    <source>
        <dbReference type="PROSITE" id="PS50931"/>
    </source>
</evidence>
<dbReference type="PROSITE" id="PS50931">
    <property type="entry name" value="HTH_LYSR"/>
    <property type="match status" value="1"/>
</dbReference>
<sequence>MLKLDAIATFVQVAEAGSISEAARRLRLAKSVVSERLTELERSLGAVLLHRSTRRLSLTEDGVAFLDRAGRIVREVEDAAAELAERRGSLTGPLRLSAPVTFGRMHLGPALYPFLAAHPGIALSLELDDRRVDVAAEGYDAAIRHGSVEDSRLVALRLATSRRCLVASPAYLARHGMPHSIAELERHAGIFYAHRGVADWRLMGAAGPVLVRARAALAVNNGDVMRDAAEAGLGIAMLPSFIAGEALRAGRLVAIRPGAEPEPEVIALVHAERGRSSAKLRALVAHLRRAFGDPPVWDRD</sequence>
<evidence type="ECO:0000256" key="3">
    <source>
        <dbReference type="ARBA" id="ARBA00023125"/>
    </source>
</evidence>
<dbReference type="InterPro" id="IPR036390">
    <property type="entry name" value="WH_DNA-bd_sf"/>
</dbReference>
<dbReference type="Gene3D" id="3.40.190.290">
    <property type="match status" value="1"/>
</dbReference>
<feature type="domain" description="HTH lysR-type" evidence="5">
    <location>
        <begin position="2"/>
        <end position="59"/>
    </location>
</feature>
<dbReference type="SUPFAM" id="SSF46785">
    <property type="entry name" value="Winged helix' DNA-binding domain"/>
    <property type="match status" value="1"/>
</dbReference>
<reference evidence="6 7" key="1">
    <citation type="submission" date="2020-03" db="EMBL/GenBank/DDBJ databases">
        <authorList>
            <person name="Sun Q."/>
        </authorList>
    </citation>
    <scope>NUCLEOTIDE SEQUENCE [LARGE SCALE GENOMIC DNA]</scope>
    <source>
        <strain evidence="6 7">JC162</strain>
    </source>
</reference>
<dbReference type="EMBL" id="JABBKX010000012">
    <property type="protein sequence ID" value="NMJ44151.1"/>
    <property type="molecule type" value="Genomic_DNA"/>
</dbReference>
<dbReference type="InterPro" id="IPR000847">
    <property type="entry name" value="LysR_HTH_N"/>
</dbReference>
<gene>
    <name evidence="6" type="ORF">GWK16_23085</name>
</gene>
<dbReference type="SUPFAM" id="SSF53850">
    <property type="entry name" value="Periplasmic binding protein-like II"/>
    <property type="match status" value="1"/>
</dbReference>
<proteinExistence type="inferred from homology"/>
<dbReference type="InterPro" id="IPR005119">
    <property type="entry name" value="LysR_subst-bd"/>
</dbReference>
<dbReference type="PANTHER" id="PTHR30537">
    <property type="entry name" value="HTH-TYPE TRANSCRIPTIONAL REGULATOR"/>
    <property type="match status" value="1"/>
</dbReference>
<dbReference type="GO" id="GO:0003700">
    <property type="term" value="F:DNA-binding transcription factor activity"/>
    <property type="evidence" value="ECO:0007669"/>
    <property type="project" value="InterPro"/>
</dbReference>
<dbReference type="CDD" id="cd08422">
    <property type="entry name" value="PBP2_CrgA_like"/>
    <property type="match status" value="1"/>
</dbReference>
<comment type="caution">
    <text evidence="6">The sequence shown here is derived from an EMBL/GenBank/DDBJ whole genome shotgun (WGS) entry which is preliminary data.</text>
</comment>
<dbReference type="Pfam" id="PF00126">
    <property type="entry name" value="HTH_1"/>
    <property type="match status" value="1"/>
</dbReference>
<dbReference type="PANTHER" id="PTHR30537:SF81">
    <property type="entry name" value="TRANSCRIPTIONAL REGULATOR-RELATED"/>
    <property type="match status" value="1"/>
</dbReference>
<evidence type="ECO:0000256" key="1">
    <source>
        <dbReference type="ARBA" id="ARBA00009437"/>
    </source>
</evidence>
<dbReference type="GO" id="GO:0006351">
    <property type="term" value="P:DNA-templated transcription"/>
    <property type="evidence" value="ECO:0007669"/>
    <property type="project" value="TreeGrafter"/>
</dbReference>
<evidence type="ECO:0000256" key="2">
    <source>
        <dbReference type="ARBA" id="ARBA00023015"/>
    </source>
</evidence>
<name>A0A848EIC9_9PROT</name>
<keyword evidence="7" id="KW-1185">Reference proteome</keyword>
<keyword evidence="4" id="KW-0804">Transcription</keyword>
<dbReference type="Pfam" id="PF03466">
    <property type="entry name" value="LysR_substrate"/>
    <property type="match status" value="1"/>
</dbReference>
<keyword evidence="3" id="KW-0238">DNA-binding</keyword>
<accession>A0A848EIC9</accession>
<dbReference type="InterPro" id="IPR058163">
    <property type="entry name" value="LysR-type_TF_proteobact-type"/>
</dbReference>
<dbReference type="RefSeq" id="WP_170056336.1">
    <property type="nucleotide sequence ID" value="NZ_JABBKX010000012.1"/>
</dbReference>
<comment type="similarity">
    <text evidence="1">Belongs to the LysR transcriptional regulatory family.</text>
</comment>
<organism evidence="6 7">
    <name type="scientific">Neoroseomonas marina</name>
    <dbReference type="NCBI Taxonomy" id="1232220"/>
    <lineage>
        <taxon>Bacteria</taxon>
        <taxon>Pseudomonadati</taxon>
        <taxon>Pseudomonadota</taxon>
        <taxon>Alphaproteobacteria</taxon>
        <taxon>Acetobacterales</taxon>
        <taxon>Acetobacteraceae</taxon>
        <taxon>Neoroseomonas</taxon>
    </lineage>
</organism>
<evidence type="ECO:0000313" key="6">
    <source>
        <dbReference type="EMBL" id="NMJ44151.1"/>
    </source>
</evidence>
<dbReference type="FunFam" id="1.10.10.10:FF:000001">
    <property type="entry name" value="LysR family transcriptional regulator"/>
    <property type="match status" value="1"/>
</dbReference>
<evidence type="ECO:0000313" key="7">
    <source>
        <dbReference type="Proteomes" id="UP000548582"/>
    </source>
</evidence>
<dbReference type="AlphaFoldDB" id="A0A848EIC9"/>